<evidence type="ECO:0000313" key="2">
    <source>
        <dbReference type="Proteomes" id="UP000805704"/>
    </source>
</evidence>
<protein>
    <submittedName>
        <fullName evidence="1">Uncharacterized protein</fullName>
    </submittedName>
</protein>
<comment type="caution">
    <text evidence="1">The sequence shown here is derived from an EMBL/GenBank/DDBJ whole genome shotgun (WGS) entry which is preliminary data.</text>
</comment>
<gene>
    <name evidence="1" type="ORF">GBF38_008049</name>
</gene>
<sequence length="306" mass="35202">MFSHQKQAARLSRESSPPLLLFSITSGRTSSPASSLDLQEEEQEEEEESDQDIEEWMILGGEDELGDSNIQLNLSYWYSSEDDSEDEDQDMNTWAVSLKDKECTKRRMISGTSPSLPYVCHYDTMEDILQGRARMPKRAGELVGAGSLPLSEQQHSEPTVESGEENQPVQGRSRTKQETCSRSGRRKTWPERRKERREVKRLRREAQARREGGLLGRSRGNFDDEVCPADTFRFPLDGHRQPTPPPQRKRKRDEEGGKKGSRKSREAERWKKRGGVKHGDLYPHGDIDKGSENLLSPKQRVRHRRR</sequence>
<reference evidence="1" key="1">
    <citation type="submission" date="2020-04" db="EMBL/GenBank/DDBJ databases">
        <title>A chromosome-scale assembly and high-density genetic map of the yellow drum (Nibea albiflora) genome.</title>
        <authorList>
            <person name="Xu D."/>
            <person name="Zhang W."/>
            <person name="Chen R."/>
            <person name="Tan P."/>
            <person name="Wang L."/>
            <person name="Song H."/>
            <person name="Tian L."/>
            <person name="Zhu Q."/>
            <person name="Wang B."/>
        </authorList>
    </citation>
    <scope>NUCLEOTIDE SEQUENCE</scope>
    <source>
        <strain evidence="1">ZJHYS-2018</strain>
    </source>
</reference>
<keyword evidence="2" id="KW-1185">Reference proteome</keyword>
<accession>A0ACB7EQE7</accession>
<evidence type="ECO:0000313" key="1">
    <source>
        <dbReference type="EMBL" id="KAG8004008.1"/>
    </source>
</evidence>
<dbReference type="Proteomes" id="UP000805704">
    <property type="component" value="Chromosome 3"/>
</dbReference>
<dbReference type="EMBL" id="CM024791">
    <property type="protein sequence ID" value="KAG8004008.1"/>
    <property type="molecule type" value="Genomic_DNA"/>
</dbReference>
<name>A0ACB7EQE7_NIBAL</name>
<proteinExistence type="predicted"/>
<organism evidence="1 2">
    <name type="scientific">Nibea albiflora</name>
    <name type="common">Yellow drum</name>
    <name type="synonym">Corvina albiflora</name>
    <dbReference type="NCBI Taxonomy" id="240163"/>
    <lineage>
        <taxon>Eukaryota</taxon>
        <taxon>Metazoa</taxon>
        <taxon>Chordata</taxon>
        <taxon>Craniata</taxon>
        <taxon>Vertebrata</taxon>
        <taxon>Euteleostomi</taxon>
        <taxon>Actinopterygii</taxon>
        <taxon>Neopterygii</taxon>
        <taxon>Teleostei</taxon>
        <taxon>Neoteleostei</taxon>
        <taxon>Acanthomorphata</taxon>
        <taxon>Eupercaria</taxon>
        <taxon>Sciaenidae</taxon>
        <taxon>Nibea</taxon>
    </lineage>
</organism>